<accession>A0ACB8E3R3</accession>
<keyword evidence="2" id="KW-1185">Reference proteome</keyword>
<name>A0ACB8E3R3_DERSI</name>
<proteinExistence type="predicted"/>
<dbReference type="Proteomes" id="UP000821865">
    <property type="component" value="Chromosome 1"/>
</dbReference>
<organism evidence="1 2">
    <name type="scientific">Dermacentor silvarum</name>
    <name type="common">Tick</name>
    <dbReference type="NCBI Taxonomy" id="543639"/>
    <lineage>
        <taxon>Eukaryota</taxon>
        <taxon>Metazoa</taxon>
        <taxon>Ecdysozoa</taxon>
        <taxon>Arthropoda</taxon>
        <taxon>Chelicerata</taxon>
        <taxon>Arachnida</taxon>
        <taxon>Acari</taxon>
        <taxon>Parasitiformes</taxon>
        <taxon>Ixodida</taxon>
        <taxon>Ixodoidea</taxon>
        <taxon>Ixodidae</taxon>
        <taxon>Rhipicephalinae</taxon>
        <taxon>Dermacentor</taxon>
    </lineage>
</organism>
<evidence type="ECO:0000313" key="2">
    <source>
        <dbReference type="Proteomes" id="UP000821865"/>
    </source>
</evidence>
<dbReference type="EMBL" id="CM023470">
    <property type="protein sequence ID" value="KAH7981148.1"/>
    <property type="molecule type" value="Genomic_DNA"/>
</dbReference>
<evidence type="ECO:0000313" key="1">
    <source>
        <dbReference type="EMBL" id="KAH7981148.1"/>
    </source>
</evidence>
<protein>
    <submittedName>
        <fullName evidence="1">Uncharacterized protein</fullName>
    </submittedName>
</protein>
<gene>
    <name evidence="1" type="ORF">HPB49_022050</name>
</gene>
<sequence length="131" mass="14069">MHSLAVLCARSTLSSGFNALAAVTWEDFLVCHLSLTSRQEAYITKLVAALYGLLTIGLAFVAGTVGSILKGALAGLLLGEAMCLWVVGGSLRYGSPSEDLATFRRRVRNRATSSRRCNFNVSRHPSPVEPE</sequence>
<comment type="caution">
    <text evidence="1">The sequence shown here is derived from an EMBL/GenBank/DDBJ whole genome shotgun (WGS) entry which is preliminary data.</text>
</comment>
<reference evidence="1" key="1">
    <citation type="submission" date="2020-05" db="EMBL/GenBank/DDBJ databases">
        <title>Large-scale comparative analyses of tick genomes elucidate their genetic diversity and vector capacities.</title>
        <authorList>
            <person name="Jia N."/>
            <person name="Wang J."/>
            <person name="Shi W."/>
            <person name="Du L."/>
            <person name="Sun Y."/>
            <person name="Zhan W."/>
            <person name="Jiang J."/>
            <person name="Wang Q."/>
            <person name="Zhang B."/>
            <person name="Ji P."/>
            <person name="Sakyi L.B."/>
            <person name="Cui X."/>
            <person name="Yuan T."/>
            <person name="Jiang B."/>
            <person name="Yang W."/>
            <person name="Lam T.T.-Y."/>
            <person name="Chang Q."/>
            <person name="Ding S."/>
            <person name="Wang X."/>
            <person name="Zhu J."/>
            <person name="Ruan X."/>
            <person name="Zhao L."/>
            <person name="Wei J."/>
            <person name="Que T."/>
            <person name="Du C."/>
            <person name="Cheng J."/>
            <person name="Dai P."/>
            <person name="Han X."/>
            <person name="Huang E."/>
            <person name="Gao Y."/>
            <person name="Liu J."/>
            <person name="Shao H."/>
            <person name="Ye R."/>
            <person name="Li L."/>
            <person name="Wei W."/>
            <person name="Wang X."/>
            <person name="Wang C."/>
            <person name="Yang T."/>
            <person name="Huo Q."/>
            <person name="Li W."/>
            <person name="Guo W."/>
            <person name="Chen H."/>
            <person name="Zhou L."/>
            <person name="Ni X."/>
            <person name="Tian J."/>
            <person name="Zhou Y."/>
            <person name="Sheng Y."/>
            <person name="Liu T."/>
            <person name="Pan Y."/>
            <person name="Xia L."/>
            <person name="Li J."/>
            <person name="Zhao F."/>
            <person name="Cao W."/>
        </authorList>
    </citation>
    <scope>NUCLEOTIDE SEQUENCE</scope>
    <source>
        <strain evidence="1">Dsil-2018</strain>
    </source>
</reference>